<comment type="caution">
    <text evidence="4">The sequence shown here is derived from an EMBL/GenBank/DDBJ whole genome shotgun (WGS) entry which is preliminary data.</text>
</comment>
<dbReference type="Gene3D" id="1.10.357.10">
    <property type="entry name" value="Tetracycline Repressor, domain 2"/>
    <property type="match status" value="1"/>
</dbReference>
<evidence type="ECO:0000313" key="5">
    <source>
        <dbReference type="Proteomes" id="UP000659388"/>
    </source>
</evidence>
<evidence type="ECO:0000313" key="4">
    <source>
        <dbReference type="EMBL" id="MBL3654506.1"/>
    </source>
</evidence>
<dbReference type="InterPro" id="IPR011075">
    <property type="entry name" value="TetR_C"/>
</dbReference>
<organism evidence="4 5">
    <name type="scientific">Fulvivirga sediminis</name>
    <dbReference type="NCBI Taxonomy" id="2803949"/>
    <lineage>
        <taxon>Bacteria</taxon>
        <taxon>Pseudomonadati</taxon>
        <taxon>Bacteroidota</taxon>
        <taxon>Cytophagia</taxon>
        <taxon>Cytophagales</taxon>
        <taxon>Fulvivirgaceae</taxon>
        <taxon>Fulvivirga</taxon>
    </lineage>
</organism>
<keyword evidence="1" id="KW-0805">Transcription regulation</keyword>
<dbReference type="AlphaFoldDB" id="A0A937JYV1"/>
<evidence type="ECO:0000256" key="1">
    <source>
        <dbReference type="ARBA" id="ARBA00023015"/>
    </source>
</evidence>
<protein>
    <submittedName>
        <fullName evidence="4">TetR family transcriptional regulator C-terminal domain-containing protein</fullName>
    </submittedName>
</protein>
<evidence type="ECO:0000256" key="2">
    <source>
        <dbReference type="ARBA" id="ARBA00023163"/>
    </source>
</evidence>
<sequence length="163" mass="18491">MADLSQSTGAGAGSLYNNFKGGKKELFRRSLLQRREDLNQFKELLERSEQPIELIKNFFLGIADEGEKSHKKGCIVANTIVEMTFVDEDLEKEAAQILKDTEALYTNTIISEQRKGNLQSAISADVLGKHLITLWCGINSSRRIYPDRNILHQQIELQLQILQ</sequence>
<name>A0A937JYV1_9BACT</name>
<dbReference type="EMBL" id="JAESIY010000001">
    <property type="protein sequence ID" value="MBL3654506.1"/>
    <property type="molecule type" value="Genomic_DNA"/>
</dbReference>
<dbReference type="Pfam" id="PF16925">
    <property type="entry name" value="TetR_C_13"/>
    <property type="match status" value="1"/>
</dbReference>
<gene>
    <name evidence="4" type="ORF">JL102_00065</name>
</gene>
<dbReference type="PANTHER" id="PTHR47506:SF10">
    <property type="entry name" value="TRANSCRIPTIONAL REGULATORY PROTEIN"/>
    <property type="match status" value="1"/>
</dbReference>
<feature type="domain" description="Tetracyclin repressor-like C-terminal" evidence="3">
    <location>
        <begin position="68"/>
        <end position="153"/>
    </location>
</feature>
<keyword evidence="2" id="KW-0804">Transcription</keyword>
<reference evidence="4" key="1">
    <citation type="submission" date="2021-01" db="EMBL/GenBank/DDBJ databases">
        <title>Fulvivirga kasyanovii gen. nov., sp nov., a novel member of the phylum Bacteroidetes isolated from seawater in a mussel farm.</title>
        <authorList>
            <person name="Zhao L.-H."/>
            <person name="Wang Z.-J."/>
        </authorList>
    </citation>
    <scope>NUCLEOTIDE SEQUENCE</scope>
    <source>
        <strain evidence="4">2943</strain>
    </source>
</reference>
<dbReference type="Proteomes" id="UP000659388">
    <property type="component" value="Unassembled WGS sequence"/>
</dbReference>
<evidence type="ECO:0000259" key="3">
    <source>
        <dbReference type="Pfam" id="PF16925"/>
    </source>
</evidence>
<proteinExistence type="predicted"/>
<dbReference type="InterPro" id="IPR036271">
    <property type="entry name" value="Tet_transcr_reg_TetR-rel_C_sf"/>
</dbReference>
<dbReference type="PANTHER" id="PTHR47506">
    <property type="entry name" value="TRANSCRIPTIONAL REGULATORY PROTEIN"/>
    <property type="match status" value="1"/>
</dbReference>
<dbReference type="SUPFAM" id="SSF48498">
    <property type="entry name" value="Tetracyclin repressor-like, C-terminal domain"/>
    <property type="match status" value="1"/>
</dbReference>
<keyword evidence="5" id="KW-1185">Reference proteome</keyword>
<accession>A0A937JYV1</accession>